<comment type="caution">
    <text evidence="1">The sequence shown here is derived from an EMBL/GenBank/DDBJ whole genome shotgun (WGS) entry which is preliminary data.</text>
</comment>
<dbReference type="InterPro" id="IPR019615">
    <property type="entry name" value="DUF2487"/>
</dbReference>
<keyword evidence="2" id="KW-1185">Reference proteome</keyword>
<organism evidence="1 2">
    <name type="scientific">Lentibacillus salicampi</name>
    <dbReference type="NCBI Taxonomy" id="175306"/>
    <lineage>
        <taxon>Bacteria</taxon>
        <taxon>Bacillati</taxon>
        <taxon>Bacillota</taxon>
        <taxon>Bacilli</taxon>
        <taxon>Bacillales</taxon>
        <taxon>Bacillaceae</taxon>
        <taxon>Lentibacillus</taxon>
    </lineage>
</organism>
<dbReference type="RefSeq" id="WP_135109076.1">
    <property type="nucleotide sequence ID" value="NZ_SRHY01000004.1"/>
</dbReference>
<reference evidence="1 2" key="1">
    <citation type="submission" date="2019-03" db="EMBL/GenBank/DDBJ databases">
        <title>Genome sequence of Lentibacillus salicampi ATCC BAA-719.</title>
        <authorList>
            <person name="Maclea K.S."/>
            <person name="Simoes Junior M."/>
        </authorList>
    </citation>
    <scope>NUCLEOTIDE SEQUENCE [LARGE SCALE GENOMIC DNA]</scope>
    <source>
        <strain evidence="1 2">ATCC BAA-719</strain>
    </source>
</reference>
<evidence type="ECO:0000313" key="2">
    <source>
        <dbReference type="Proteomes" id="UP000298484"/>
    </source>
</evidence>
<dbReference type="Proteomes" id="UP000298484">
    <property type="component" value="Unassembled WGS sequence"/>
</dbReference>
<accession>A0A4Y9AHG5</accession>
<name>A0A4Y9AHG5_9BACI</name>
<proteinExistence type="predicted"/>
<evidence type="ECO:0000313" key="1">
    <source>
        <dbReference type="EMBL" id="TFJ93821.1"/>
    </source>
</evidence>
<dbReference type="EMBL" id="SRHY01000004">
    <property type="protein sequence ID" value="TFJ93821.1"/>
    <property type="molecule type" value="Genomic_DNA"/>
</dbReference>
<dbReference type="OrthoDB" id="2678750at2"/>
<dbReference type="AlphaFoldDB" id="A0A4Y9AHG5"/>
<dbReference type="Pfam" id="PF10673">
    <property type="entry name" value="DUF2487"/>
    <property type="match status" value="1"/>
</dbReference>
<gene>
    <name evidence="1" type="ORF">E4U82_05525</name>
</gene>
<protein>
    <submittedName>
        <fullName evidence="1">DUF2487 family protein</fullName>
    </submittedName>
</protein>
<sequence length="156" mass="18657">MKWIQQDLQQYVQAKAYVDTIIVPLIPFHFSDDASLEKDAFQREVLSVFMRELEKEFSGRILLSPDYHYLKSADKAEEVKRVRSWVEDSWAQPFHHIFFMTVDSSWKKFEQDMNGTLIWLPQIVTESMQFSERQSVVHSQVQQVGEFIRSYWEDDK</sequence>